<dbReference type="InterPro" id="IPR051706">
    <property type="entry name" value="Glycosyltransferase_domain"/>
</dbReference>
<sequence length="315" mass="33464">MNVKRELAAKISAALALDSAAEAEAALAALAADVAHSDVGTRTALGLPRKLHSAQLSLAKRTGTPAQVAGLQTYAVPKADLLEDIFATDTAGRAALVRAASAPVPELVHQIWVGGEPPPACAAWARWAERHGWEYRLWREKDLEEIGVFKGPLWQAMWLAGDMPGAVDVARYHVLQQMGGLYLDCDWYPARLDLPPAAVIPATGLSALAEPAPRSVLGQSLLLSNALLAAPRHHPVMTELLAALPKVAERIGDGPAWWTTGPLPFTYAARQGPVSVLDPALVAARLPWGASLAEVEHLASNLKGSSGLLIAWKSW</sequence>
<keyword evidence="2" id="KW-1185">Reference proteome</keyword>
<reference evidence="2" key="1">
    <citation type="journal article" date="2019" name="Int. J. Syst. Evol. Microbiol.">
        <title>The Global Catalogue of Microorganisms (GCM) 10K type strain sequencing project: providing services to taxonomists for standard genome sequencing and annotation.</title>
        <authorList>
            <consortium name="The Broad Institute Genomics Platform"/>
            <consortium name="The Broad Institute Genome Sequencing Center for Infectious Disease"/>
            <person name="Wu L."/>
            <person name="Ma J."/>
        </authorList>
    </citation>
    <scope>NUCLEOTIDE SEQUENCE [LARGE SCALE GENOMIC DNA]</scope>
    <source>
        <strain evidence="2">CGMCC 4.7242</strain>
    </source>
</reference>
<protein>
    <recommendedName>
        <fullName evidence="3">Mannosyltransferase</fullName>
    </recommendedName>
</protein>
<dbReference type="PANTHER" id="PTHR32385">
    <property type="entry name" value="MANNOSYL PHOSPHORYLINOSITOL CERAMIDE SYNTHASE"/>
    <property type="match status" value="1"/>
</dbReference>
<dbReference type="SUPFAM" id="SSF53448">
    <property type="entry name" value="Nucleotide-diphospho-sugar transferases"/>
    <property type="match status" value="1"/>
</dbReference>
<dbReference type="InterPro" id="IPR029044">
    <property type="entry name" value="Nucleotide-diphossugar_trans"/>
</dbReference>
<dbReference type="Proteomes" id="UP001597353">
    <property type="component" value="Unassembled WGS sequence"/>
</dbReference>
<evidence type="ECO:0000313" key="1">
    <source>
        <dbReference type="EMBL" id="MFD1910719.1"/>
    </source>
</evidence>
<dbReference type="EMBL" id="JBHUGH010000001">
    <property type="protein sequence ID" value="MFD1910719.1"/>
    <property type="molecule type" value="Genomic_DNA"/>
</dbReference>
<dbReference type="Gene3D" id="3.90.550.20">
    <property type="match status" value="1"/>
</dbReference>
<dbReference type="PANTHER" id="PTHR32385:SF15">
    <property type="entry name" value="INOSITOL PHOSPHOCERAMIDE MANNOSYLTRANSFERASE 1"/>
    <property type="match status" value="1"/>
</dbReference>
<comment type="caution">
    <text evidence="1">The sequence shown here is derived from an EMBL/GenBank/DDBJ whole genome shotgun (WGS) entry which is preliminary data.</text>
</comment>
<accession>A0ABW4RZZ8</accession>
<gene>
    <name evidence="1" type="ORF">ACFSGJ_00660</name>
</gene>
<name>A0ABW4RZZ8_9RHOB</name>
<evidence type="ECO:0000313" key="2">
    <source>
        <dbReference type="Proteomes" id="UP001597353"/>
    </source>
</evidence>
<evidence type="ECO:0008006" key="3">
    <source>
        <dbReference type="Google" id="ProtNLM"/>
    </source>
</evidence>
<dbReference type="RefSeq" id="WP_390258587.1">
    <property type="nucleotide sequence ID" value="NZ_JBHUGH010000001.1"/>
</dbReference>
<organism evidence="1 2">
    <name type="scientific">Halodurantibacterium flavum</name>
    <dbReference type="NCBI Taxonomy" id="1382802"/>
    <lineage>
        <taxon>Bacteria</taxon>
        <taxon>Pseudomonadati</taxon>
        <taxon>Pseudomonadota</taxon>
        <taxon>Alphaproteobacteria</taxon>
        <taxon>Rhodobacterales</taxon>
        <taxon>Paracoccaceae</taxon>
        <taxon>Halodurantibacterium</taxon>
    </lineage>
</organism>
<proteinExistence type="predicted"/>